<dbReference type="GO" id="GO:0002100">
    <property type="term" value="P:tRNA wobble adenosine to inosine editing"/>
    <property type="evidence" value="ECO:0007669"/>
    <property type="project" value="UniProtKB-UniRule"/>
</dbReference>
<dbReference type="InterPro" id="IPR058535">
    <property type="entry name" value="MafB19-deam"/>
</dbReference>
<comment type="similarity">
    <text evidence="1">Belongs to the cytidine and deoxycytidylate deaminase family. ADAT2 subfamily.</text>
</comment>
<feature type="active site" description="Proton donor" evidence="8">
    <location>
        <position position="59"/>
    </location>
</feature>
<dbReference type="FunFam" id="3.40.140.10:FF:000005">
    <property type="entry name" value="tRNA-specific adenosine deaminase"/>
    <property type="match status" value="1"/>
</dbReference>
<name>A0AA86T7L1_9BACT</name>
<dbReference type="Gene3D" id="3.40.140.10">
    <property type="entry name" value="Cytidine Deaminase, domain 2"/>
    <property type="match status" value="1"/>
</dbReference>
<evidence type="ECO:0000256" key="2">
    <source>
        <dbReference type="ARBA" id="ARBA00011738"/>
    </source>
</evidence>
<keyword evidence="3 8" id="KW-0819">tRNA processing</keyword>
<accession>A0AA86T7L1</accession>
<proteinExistence type="inferred from homology"/>
<dbReference type="Pfam" id="PF14437">
    <property type="entry name" value="MafB19-deam"/>
    <property type="match status" value="1"/>
</dbReference>
<feature type="binding site" evidence="8">
    <location>
        <position position="87"/>
    </location>
    <ligand>
        <name>Zn(2+)</name>
        <dbReference type="ChEBI" id="CHEBI:29105"/>
        <note>catalytic</note>
    </ligand>
</feature>
<dbReference type="PROSITE" id="PS00903">
    <property type="entry name" value="CYT_DCMP_DEAMINASES_1"/>
    <property type="match status" value="1"/>
</dbReference>
<dbReference type="AlphaFoldDB" id="A0AA86T7L1"/>
<dbReference type="NCBIfam" id="NF008113">
    <property type="entry name" value="PRK10860.1"/>
    <property type="match status" value="1"/>
</dbReference>
<comment type="subunit">
    <text evidence="2 8">Homodimer.</text>
</comment>
<dbReference type="PROSITE" id="PS51747">
    <property type="entry name" value="CYT_DCMP_DEAMINASES_2"/>
    <property type="match status" value="1"/>
</dbReference>
<dbReference type="EC" id="3.5.4.33" evidence="8"/>
<dbReference type="RefSeq" id="WP_289268566.1">
    <property type="nucleotide sequence ID" value="NZ_OX365700.1"/>
</dbReference>
<keyword evidence="5 8" id="KW-0378">Hydrolase</keyword>
<comment type="catalytic activity">
    <reaction evidence="7 8">
        <text>adenosine(34) in tRNA + H2O + H(+) = inosine(34) in tRNA + NH4(+)</text>
        <dbReference type="Rhea" id="RHEA:43168"/>
        <dbReference type="Rhea" id="RHEA-COMP:10373"/>
        <dbReference type="Rhea" id="RHEA-COMP:10374"/>
        <dbReference type="ChEBI" id="CHEBI:15377"/>
        <dbReference type="ChEBI" id="CHEBI:15378"/>
        <dbReference type="ChEBI" id="CHEBI:28938"/>
        <dbReference type="ChEBI" id="CHEBI:74411"/>
        <dbReference type="ChEBI" id="CHEBI:82852"/>
        <dbReference type="EC" id="3.5.4.33"/>
    </reaction>
</comment>
<dbReference type="Proteomes" id="UP001179121">
    <property type="component" value="Chromosome"/>
</dbReference>
<dbReference type="SUPFAM" id="SSF53927">
    <property type="entry name" value="Cytidine deaminase-like"/>
    <property type="match status" value="1"/>
</dbReference>
<reference evidence="10" key="1">
    <citation type="submission" date="2022-10" db="EMBL/GenBank/DDBJ databases">
        <authorList>
            <person name="Koch H."/>
        </authorList>
    </citation>
    <scope>NUCLEOTIDE SEQUENCE</scope>
    <source>
        <strain evidence="10">DNF</strain>
    </source>
</reference>
<evidence type="ECO:0000256" key="6">
    <source>
        <dbReference type="ARBA" id="ARBA00022833"/>
    </source>
</evidence>
<protein>
    <recommendedName>
        <fullName evidence="8">tRNA-specific adenosine deaminase</fullName>
        <ecNumber evidence="8">3.5.4.33</ecNumber>
    </recommendedName>
</protein>
<organism evidence="10 11">
    <name type="scientific">Nitrospira tepida</name>
    <dbReference type="NCBI Taxonomy" id="2973512"/>
    <lineage>
        <taxon>Bacteria</taxon>
        <taxon>Pseudomonadati</taxon>
        <taxon>Nitrospirota</taxon>
        <taxon>Nitrospiria</taxon>
        <taxon>Nitrospirales</taxon>
        <taxon>Nitrospiraceae</taxon>
        <taxon>Nitrospira</taxon>
    </lineage>
</organism>
<evidence type="ECO:0000256" key="5">
    <source>
        <dbReference type="ARBA" id="ARBA00022801"/>
    </source>
</evidence>
<evidence type="ECO:0000256" key="3">
    <source>
        <dbReference type="ARBA" id="ARBA00022694"/>
    </source>
</evidence>
<feature type="binding site" evidence="8">
    <location>
        <position position="90"/>
    </location>
    <ligand>
        <name>Zn(2+)</name>
        <dbReference type="ChEBI" id="CHEBI:29105"/>
        <note>catalytic</note>
    </ligand>
</feature>
<dbReference type="GO" id="GO:0052717">
    <property type="term" value="F:tRNA-specific adenosine-34 deaminase activity"/>
    <property type="evidence" value="ECO:0007669"/>
    <property type="project" value="UniProtKB-UniRule"/>
</dbReference>
<keyword evidence="6 8" id="KW-0862">Zinc</keyword>
<dbReference type="InterPro" id="IPR016192">
    <property type="entry name" value="APOBEC/CMP_deaminase_Zn-bd"/>
</dbReference>
<sequence>MDDLHDKDLHYMRLAIDEARLASARGEVPIAAILVGNDKILAQAHNFRELWQDPTAHAEMIAIREAATRLGTWRLTDMTLYVTLEPCTMCAGAIVLARIPRLVFAAPDPKAGACGSLFNITQDERLNHRVEVASRVLEPESQELLQSFFRSLRERNDQRISLKSEV</sequence>
<keyword evidence="4 8" id="KW-0479">Metal-binding</keyword>
<keyword evidence="11" id="KW-1185">Reference proteome</keyword>
<comment type="function">
    <text evidence="8">Catalyzes the deamination of adenosine to inosine at the wobble position 34 of tRNA(Arg2).</text>
</comment>
<evidence type="ECO:0000256" key="1">
    <source>
        <dbReference type="ARBA" id="ARBA00010669"/>
    </source>
</evidence>
<evidence type="ECO:0000259" key="9">
    <source>
        <dbReference type="PROSITE" id="PS51747"/>
    </source>
</evidence>
<evidence type="ECO:0000256" key="8">
    <source>
        <dbReference type="HAMAP-Rule" id="MF_00972"/>
    </source>
</evidence>
<dbReference type="KEGG" id="nti:DNFV4_02223"/>
<evidence type="ECO:0000256" key="4">
    <source>
        <dbReference type="ARBA" id="ARBA00022723"/>
    </source>
</evidence>
<dbReference type="HAMAP" id="MF_00972">
    <property type="entry name" value="tRNA_aden_deaminase"/>
    <property type="match status" value="1"/>
</dbReference>
<dbReference type="PANTHER" id="PTHR11079">
    <property type="entry name" value="CYTOSINE DEAMINASE FAMILY MEMBER"/>
    <property type="match status" value="1"/>
</dbReference>
<feature type="binding site" evidence="8">
    <location>
        <position position="57"/>
    </location>
    <ligand>
        <name>Zn(2+)</name>
        <dbReference type="ChEBI" id="CHEBI:29105"/>
        <note>catalytic</note>
    </ligand>
</feature>
<dbReference type="InterPro" id="IPR002125">
    <property type="entry name" value="CMP_dCMP_dom"/>
</dbReference>
<comment type="cofactor">
    <cofactor evidence="8">
        <name>Zn(2+)</name>
        <dbReference type="ChEBI" id="CHEBI:29105"/>
    </cofactor>
    <text evidence="8">Binds 1 zinc ion per subunit.</text>
</comment>
<evidence type="ECO:0000313" key="11">
    <source>
        <dbReference type="Proteomes" id="UP001179121"/>
    </source>
</evidence>
<dbReference type="GO" id="GO:0008270">
    <property type="term" value="F:zinc ion binding"/>
    <property type="evidence" value="ECO:0007669"/>
    <property type="project" value="UniProtKB-UniRule"/>
</dbReference>
<dbReference type="PANTHER" id="PTHR11079:SF202">
    <property type="entry name" value="TRNA-SPECIFIC ADENOSINE DEAMINASE"/>
    <property type="match status" value="1"/>
</dbReference>
<dbReference type="CDD" id="cd01285">
    <property type="entry name" value="nucleoside_deaminase"/>
    <property type="match status" value="1"/>
</dbReference>
<gene>
    <name evidence="8" type="primary">tadA</name>
    <name evidence="10" type="ORF">DNFV4_02223</name>
</gene>
<dbReference type="InterPro" id="IPR028883">
    <property type="entry name" value="tRNA_aden_deaminase"/>
</dbReference>
<dbReference type="EMBL" id="OX365700">
    <property type="protein sequence ID" value="CAI4031803.1"/>
    <property type="molecule type" value="Genomic_DNA"/>
</dbReference>
<evidence type="ECO:0000313" key="10">
    <source>
        <dbReference type="EMBL" id="CAI4031803.1"/>
    </source>
</evidence>
<feature type="domain" description="CMP/dCMP-type deaminase" evidence="9">
    <location>
        <begin position="6"/>
        <end position="133"/>
    </location>
</feature>
<dbReference type="InterPro" id="IPR016193">
    <property type="entry name" value="Cytidine_deaminase-like"/>
</dbReference>
<evidence type="ECO:0000256" key="7">
    <source>
        <dbReference type="ARBA" id="ARBA00048045"/>
    </source>
</evidence>